<keyword evidence="1" id="KW-0472">Membrane</keyword>
<keyword evidence="3" id="KW-1185">Reference proteome</keyword>
<accession>A0A8J2PQY0</accession>
<evidence type="ECO:0000256" key="1">
    <source>
        <dbReference type="SAM" id="Phobius"/>
    </source>
</evidence>
<dbReference type="AlphaFoldDB" id="A0A8J2PQY0"/>
<feature type="transmembrane region" description="Helical" evidence="1">
    <location>
        <begin position="219"/>
        <end position="237"/>
    </location>
</feature>
<reference evidence="2" key="1">
    <citation type="submission" date="2021-06" db="EMBL/GenBank/DDBJ databases">
        <authorList>
            <person name="Hodson N. C."/>
            <person name="Mongue J. A."/>
            <person name="Jaron S. K."/>
        </authorList>
    </citation>
    <scope>NUCLEOTIDE SEQUENCE</scope>
</reference>
<gene>
    <name evidence="2" type="ORF">AFUS01_LOCUS39867</name>
</gene>
<evidence type="ECO:0000313" key="2">
    <source>
        <dbReference type="EMBL" id="CAG7830039.1"/>
    </source>
</evidence>
<keyword evidence="1" id="KW-1133">Transmembrane helix</keyword>
<feature type="transmembrane region" description="Helical" evidence="1">
    <location>
        <begin position="153"/>
        <end position="174"/>
    </location>
</feature>
<name>A0A8J2PQY0_9HEXA</name>
<proteinExistence type="predicted"/>
<organism evidence="2 3">
    <name type="scientific">Allacma fusca</name>
    <dbReference type="NCBI Taxonomy" id="39272"/>
    <lineage>
        <taxon>Eukaryota</taxon>
        <taxon>Metazoa</taxon>
        <taxon>Ecdysozoa</taxon>
        <taxon>Arthropoda</taxon>
        <taxon>Hexapoda</taxon>
        <taxon>Collembola</taxon>
        <taxon>Symphypleona</taxon>
        <taxon>Sminthuridae</taxon>
        <taxon>Allacma</taxon>
    </lineage>
</organism>
<comment type="caution">
    <text evidence="2">The sequence shown here is derived from an EMBL/GenBank/DDBJ whole genome shotgun (WGS) entry which is preliminary data.</text>
</comment>
<dbReference type="Proteomes" id="UP000708208">
    <property type="component" value="Unassembled WGS sequence"/>
</dbReference>
<evidence type="ECO:0000313" key="3">
    <source>
        <dbReference type="Proteomes" id="UP000708208"/>
    </source>
</evidence>
<feature type="transmembrane region" description="Helical" evidence="1">
    <location>
        <begin position="57"/>
        <end position="75"/>
    </location>
</feature>
<dbReference type="EMBL" id="CAJVCH010553938">
    <property type="protein sequence ID" value="CAG7830039.1"/>
    <property type="molecule type" value="Genomic_DNA"/>
</dbReference>
<keyword evidence="1" id="KW-0812">Transmembrane</keyword>
<protein>
    <submittedName>
        <fullName evidence="2">Uncharacterized protein</fullName>
    </submittedName>
</protein>
<feature type="transmembrane region" description="Helical" evidence="1">
    <location>
        <begin position="96"/>
        <end position="112"/>
    </location>
</feature>
<sequence length="319" mass="35381">MPDLSKGTGAQYQVIVTPKIRNILMKTFQFGEILAGHPYTWNKSKQRAELGSSMQGLIWSVNMTLANIHVAFVLIRVIQGTLDEKLSLGDKIQLKFISAYYLLAAFLHGIIIRNKFDFICYINQCLDVMEKFEKDFLISNSDLPKPMEAVGTIMQWVWVILATMHGSVVIISLTRPYSFEQVSSLLANKGDVSSPLTALPSGIITVYVIYLLITSATTTVMVGFCTLLLNVFVLGELSPAKCSVTSVHLRQPENVLRVYGKVRLLINLCNQIYGQVLFPTKLQLPSDPIHLSGGIANSKFGSEGLLQETSPTAFREMVS</sequence>